<dbReference type="PANTHER" id="PTHR11647:SF1">
    <property type="entry name" value="COLLAPSIN RESPONSE MEDIATOR PROTEIN"/>
    <property type="match status" value="1"/>
</dbReference>
<evidence type="ECO:0000256" key="3">
    <source>
        <dbReference type="PIRSR" id="PIRSR001238-2"/>
    </source>
</evidence>
<sequence>MLTLLKNAQVYAPESLGKQSILLINNKIGKIGDVDETAVKALGVPYKVIDVDGALVTPGFIDPHVHLLGGGGEGGFATRTPELQLSDLTNSGITSVAGLIGTDGTTRHLSSLLAKARGLEIEGVSTYIYTGNYDVPTPTITSNVKDDAILIDKVIGTAEIAIADSRSGQPNVHELAKIVGQTRVGGMLSGKAGITHFHTGPGKSYLSILHQLLDEYELPASNIHVTHITRSKGLFDDAIRLASRGSYVDITADHEAYQWVSYYKENGGDLSKLTISSDGNGSLPKFDDKGNLLGLGVASTRTLFDQVVETIKDDSLSLEETLRLVTENTAKALKLENKGTIEVDKDADLLVLDPEDYQIQHVFAKGQHMLEDGEILVRGTFE</sequence>
<name>A0A6V7RDH6_9STAP</name>
<evidence type="ECO:0000256" key="2">
    <source>
        <dbReference type="PIRSR" id="PIRSR001238-1"/>
    </source>
</evidence>
<protein>
    <recommendedName>
        <fullName evidence="1">Isoaspartyl dipeptidase</fullName>
        <ecNumber evidence="1">3.4.19.-</ecNumber>
    </recommendedName>
</protein>
<feature type="binding site" evidence="4">
    <location>
        <position position="278"/>
    </location>
    <ligand>
        <name>Zn(2+)</name>
        <dbReference type="ChEBI" id="CHEBI:29105"/>
        <label>1</label>
        <note>catalytic</note>
    </ligand>
</feature>
<feature type="domain" description="Amidohydrolase-related" evidence="5">
    <location>
        <begin position="55"/>
        <end position="367"/>
    </location>
</feature>
<dbReference type="InterPro" id="IPR050378">
    <property type="entry name" value="Metallo-dep_Hydrolases_sf"/>
</dbReference>
<dbReference type="AlphaFoldDB" id="A0A6V7RDH6"/>
<dbReference type="NCBIfam" id="TIGR01975">
    <property type="entry name" value="isoAsp_dipep"/>
    <property type="match status" value="1"/>
</dbReference>
<feature type="binding site" evidence="3">
    <location>
        <begin position="71"/>
        <end position="73"/>
    </location>
    <ligand>
        <name>substrate</name>
    </ligand>
</feature>
<evidence type="ECO:0000256" key="4">
    <source>
        <dbReference type="PIRSR" id="PIRSR001238-3"/>
    </source>
</evidence>
<reference evidence="6 7" key="1">
    <citation type="submission" date="2020-07" db="EMBL/GenBank/DDBJ databases">
        <authorList>
            <person name="Criscuolo A."/>
        </authorList>
    </citation>
    <scope>NUCLEOTIDE SEQUENCE [LARGE SCALE GENOMIC DNA]</scope>
    <source>
        <strain evidence="6">CIP111649</strain>
    </source>
</reference>
<comment type="subcellular location">
    <subcellularLocation>
        <location evidence="1">Cytoplasm</location>
    </subcellularLocation>
</comment>
<dbReference type="InterPro" id="IPR011059">
    <property type="entry name" value="Metal-dep_hydrolase_composite"/>
</dbReference>
<dbReference type="GO" id="GO:0008237">
    <property type="term" value="F:metallopeptidase activity"/>
    <property type="evidence" value="ECO:0007669"/>
    <property type="project" value="UniProtKB-KW"/>
</dbReference>
<feature type="binding site" evidence="3">
    <location>
        <position position="102"/>
    </location>
    <ligand>
        <name>substrate</name>
    </ligand>
</feature>
<comment type="cofactor">
    <cofactor evidence="1 4">
        <name>Zn(2+)</name>
        <dbReference type="ChEBI" id="CHEBI:29105"/>
    </cofactor>
    <text evidence="1 4">Binds 2 Zn(2+) ions per subunit.</text>
</comment>
<keyword evidence="1" id="KW-0645">Protease</keyword>
<evidence type="ECO:0000313" key="6">
    <source>
        <dbReference type="EMBL" id="CAD2075830.1"/>
    </source>
</evidence>
<dbReference type="EC" id="3.4.19.-" evidence="1"/>
<evidence type="ECO:0000313" key="7">
    <source>
        <dbReference type="Proteomes" id="UP000589351"/>
    </source>
</evidence>
<dbReference type="Proteomes" id="UP000589351">
    <property type="component" value="Unassembled WGS sequence"/>
</dbReference>
<dbReference type="PANTHER" id="PTHR11647">
    <property type="entry name" value="HYDRANTOINASE/DIHYDROPYRIMIDINASE FAMILY MEMBER"/>
    <property type="match status" value="1"/>
</dbReference>
<dbReference type="InterPro" id="IPR032466">
    <property type="entry name" value="Metal_Hydrolase"/>
</dbReference>
<dbReference type="GO" id="GO:0008798">
    <property type="term" value="F:beta-aspartyl-peptidase activity"/>
    <property type="evidence" value="ECO:0007669"/>
    <property type="project" value="InterPro"/>
</dbReference>
<gene>
    <name evidence="6" type="primary">iadA</name>
    <name evidence="6" type="ORF">JEODO184_00951</name>
</gene>
<feature type="binding site" evidence="3">
    <location>
        <position position="282"/>
    </location>
    <ligand>
        <name>substrate</name>
    </ligand>
</feature>
<dbReference type="InterPro" id="IPR010229">
    <property type="entry name" value="Pept_M38_dipep"/>
</dbReference>
<keyword evidence="1" id="KW-0378">Hydrolase</keyword>
<comment type="PTM">
    <text evidence="1">Carboxylation allows a single lysine to coordinate two zinc ions.</text>
</comment>
<proteinExistence type="inferred from homology"/>
<keyword evidence="1" id="KW-0482">Metalloprotease</keyword>
<keyword evidence="7" id="KW-1185">Reference proteome</keyword>
<dbReference type="GO" id="GO:0016810">
    <property type="term" value="F:hydrolase activity, acting on carbon-nitrogen (but not peptide) bonds"/>
    <property type="evidence" value="ECO:0007669"/>
    <property type="project" value="InterPro"/>
</dbReference>
<feature type="binding site" evidence="4">
    <location>
        <position position="198"/>
    </location>
    <ligand>
        <name>Zn(2+)</name>
        <dbReference type="ChEBI" id="CHEBI:29105"/>
        <label>2</label>
        <note>catalytic</note>
    </ligand>
</feature>
<comment type="function">
    <text evidence="1">Catalyzes the hydrolytic cleavage of a subset of L-isoaspartyl (L-beta-aspartyl) dipeptides. Used to degrade proteins damaged by L-isoaspartyl residues formation.</text>
</comment>
<feature type="binding site" evidence="4">
    <location>
        <position position="64"/>
    </location>
    <ligand>
        <name>Zn(2+)</name>
        <dbReference type="ChEBI" id="CHEBI:29105"/>
        <label>1</label>
        <note>catalytic</note>
    </ligand>
</feature>
<dbReference type="EMBL" id="CAJEWD010000006">
    <property type="protein sequence ID" value="CAD2075830.1"/>
    <property type="molecule type" value="Genomic_DNA"/>
</dbReference>
<comment type="similarity">
    <text evidence="1">Belongs to the peptidase M38 family.</text>
</comment>
<dbReference type="GO" id="GO:0005737">
    <property type="term" value="C:cytoplasm"/>
    <property type="evidence" value="ECO:0007669"/>
    <property type="project" value="UniProtKB-SubCell"/>
</dbReference>
<dbReference type="PIRSF" id="PIRSF001238">
    <property type="entry name" value="IadA"/>
    <property type="match status" value="1"/>
</dbReference>
<dbReference type="RefSeq" id="WP_185125475.1">
    <property type="nucleotide sequence ID" value="NZ_CAJEWD010000006.1"/>
</dbReference>
<feature type="binding site" evidence="3">
    <location>
        <position position="230"/>
    </location>
    <ligand>
        <name>substrate</name>
    </ligand>
</feature>
<dbReference type="GO" id="GO:0046872">
    <property type="term" value="F:metal ion binding"/>
    <property type="evidence" value="ECO:0007669"/>
    <property type="project" value="UniProtKB-KW"/>
</dbReference>
<keyword evidence="1 4" id="KW-0862">Zinc</keyword>
<accession>A0A6V7RDH6</accession>
<dbReference type="Gene3D" id="2.30.40.10">
    <property type="entry name" value="Urease, subunit C, domain 1"/>
    <property type="match status" value="1"/>
</dbReference>
<dbReference type="SUPFAM" id="SSF51338">
    <property type="entry name" value="Composite domain of metallo-dependent hydrolases"/>
    <property type="match status" value="1"/>
</dbReference>
<keyword evidence="1 4" id="KW-0479">Metal-binding</keyword>
<dbReference type="GO" id="GO:0006508">
    <property type="term" value="P:proteolysis"/>
    <property type="evidence" value="ECO:0007669"/>
    <property type="project" value="UniProtKB-KW"/>
</dbReference>
<feature type="binding site" evidence="4">
    <location>
        <position position="66"/>
    </location>
    <ligand>
        <name>Zn(2+)</name>
        <dbReference type="ChEBI" id="CHEBI:29105"/>
        <label>1</label>
        <note>catalytic</note>
    </ligand>
</feature>
<feature type="binding site" evidence="4">
    <location>
        <position position="227"/>
    </location>
    <ligand>
        <name>Zn(2+)</name>
        <dbReference type="ChEBI" id="CHEBI:29105"/>
        <label>2</label>
        <note>catalytic</note>
    </ligand>
</feature>
<dbReference type="InterPro" id="IPR006680">
    <property type="entry name" value="Amidohydro-rel"/>
</dbReference>
<organism evidence="6 7">
    <name type="scientific">Jeotgalicoccus meleagridis</name>
    <dbReference type="NCBI Taxonomy" id="2759181"/>
    <lineage>
        <taxon>Bacteria</taxon>
        <taxon>Bacillati</taxon>
        <taxon>Bacillota</taxon>
        <taxon>Bacilli</taxon>
        <taxon>Bacillales</taxon>
        <taxon>Staphylococcaceae</taxon>
        <taxon>Jeotgalicoccus</taxon>
    </lineage>
</organism>
<feature type="binding site" evidence="3">
    <location>
        <position position="166"/>
    </location>
    <ligand>
        <name>substrate</name>
    </ligand>
</feature>
<comment type="caution">
    <text evidence="6">The sequence shown here is derived from an EMBL/GenBank/DDBJ whole genome shotgun (WGS) entry which is preliminary data.</text>
</comment>
<evidence type="ECO:0000259" key="5">
    <source>
        <dbReference type="Pfam" id="PF01979"/>
    </source>
</evidence>
<dbReference type="Gene3D" id="3.20.20.140">
    <property type="entry name" value="Metal-dependent hydrolases"/>
    <property type="match status" value="1"/>
</dbReference>
<feature type="binding site" evidence="3">
    <location>
        <position position="133"/>
    </location>
    <ligand>
        <name>substrate</name>
    </ligand>
</feature>
<evidence type="ECO:0000256" key="1">
    <source>
        <dbReference type="PIRNR" id="PIRNR001238"/>
    </source>
</evidence>
<feature type="active site" description="Proton acceptor" evidence="2">
    <location>
        <position position="278"/>
    </location>
</feature>
<dbReference type="SUPFAM" id="SSF51556">
    <property type="entry name" value="Metallo-dependent hydrolases"/>
    <property type="match status" value="1"/>
</dbReference>
<dbReference type="Pfam" id="PF01979">
    <property type="entry name" value="Amidohydro_1"/>
    <property type="match status" value="1"/>
</dbReference>